<feature type="compositionally biased region" description="Pro residues" evidence="1">
    <location>
        <begin position="78"/>
        <end position="89"/>
    </location>
</feature>
<dbReference type="SUPFAM" id="SSF51045">
    <property type="entry name" value="WW domain"/>
    <property type="match status" value="2"/>
</dbReference>
<evidence type="ECO:0000313" key="4">
    <source>
        <dbReference type="Proteomes" id="UP000601435"/>
    </source>
</evidence>
<feature type="region of interest" description="Disordered" evidence="1">
    <location>
        <begin position="375"/>
        <end position="468"/>
    </location>
</feature>
<dbReference type="EMBL" id="CAJNJA010007741">
    <property type="protein sequence ID" value="CAE7228372.1"/>
    <property type="molecule type" value="Genomic_DNA"/>
</dbReference>
<feature type="region of interest" description="Disordered" evidence="1">
    <location>
        <begin position="61"/>
        <end position="106"/>
    </location>
</feature>
<evidence type="ECO:0000259" key="2">
    <source>
        <dbReference type="PROSITE" id="PS50020"/>
    </source>
</evidence>
<comment type="caution">
    <text evidence="3">The sequence shown here is derived from an EMBL/GenBank/DDBJ whole genome shotgun (WGS) entry which is preliminary data.</text>
</comment>
<dbReference type="InterPro" id="IPR001202">
    <property type="entry name" value="WW_dom"/>
</dbReference>
<accession>A0A812KQW1</accession>
<dbReference type="InterPro" id="IPR036020">
    <property type="entry name" value="WW_dom_sf"/>
</dbReference>
<sequence>MGRSSAESLPSCDLRLHRFQNLARLSLPSSQLLTAMRLGLGGMADLTQFVEISDRIPKAFRSPAAPLAPPRPARPRWPRPPPKVVPPPKRASAAAESRQQAAASTGLRLGPQWVPPELLERGMVVLCQDGALGVIESVFAALDEVYVQRHGSTEPVKLNTKQITFLGEWSDSVEIINSVEVPPDVESILGLEQLDQLQELAGKAPVHLESLPQEGACGALAQLVIGPSTAKAVKAAVDAIVSHVDGLDYPEDSYAKAARASAAAGATGCQATPSDQWPAAVADSASALYPAGSSPVMMVCPVWPGSNPAWPDWSANPAWGSAMSTVAAAPAGAIQNNLGSWQEEAQTVEVSLDTDQKLVQEIQEIPLLSQISADPVKEVRQSTAAPPWRNKELPPPPEKKQVVEKKANVHSGTTVKRYRPSSLSGKRRREAMNVKQEVEEDQGHPVKALKVDDAQDGAAPSSPNSADETNKTVLFWASQQDQFSHLPQLPDGWIRIPSKSAGACYYVNLRTGTATFRSPLDLPPGWVKVMSRSTGRHYYWHAEKQISQFELPAD</sequence>
<proteinExistence type="predicted"/>
<organism evidence="3 4">
    <name type="scientific">Symbiodinium necroappetens</name>
    <dbReference type="NCBI Taxonomy" id="1628268"/>
    <lineage>
        <taxon>Eukaryota</taxon>
        <taxon>Sar</taxon>
        <taxon>Alveolata</taxon>
        <taxon>Dinophyceae</taxon>
        <taxon>Suessiales</taxon>
        <taxon>Symbiodiniaceae</taxon>
        <taxon>Symbiodinium</taxon>
    </lineage>
</organism>
<gene>
    <name evidence="3" type="primary">LOC106772409</name>
    <name evidence="3" type="ORF">SNEC2469_LOCUS3372</name>
</gene>
<dbReference type="Gene3D" id="2.20.70.10">
    <property type="match status" value="1"/>
</dbReference>
<dbReference type="Pfam" id="PF00397">
    <property type="entry name" value="WW"/>
    <property type="match status" value="1"/>
</dbReference>
<dbReference type="Proteomes" id="UP000601435">
    <property type="component" value="Unassembled WGS sequence"/>
</dbReference>
<reference evidence="3" key="1">
    <citation type="submission" date="2021-02" db="EMBL/GenBank/DDBJ databases">
        <authorList>
            <person name="Dougan E. K."/>
            <person name="Rhodes N."/>
            <person name="Thang M."/>
            <person name="Chan C."/>
        </authorList>
    </citation>
    <scope>NUCLEOTIDE SEQUENCE</scope>
</reference>
<evidence type="ECO:0000313" key="3">
    <source>
        <dbReference type="EMBL" id="CAE7228372.1"/>
    </source>
</evidence>
<feature type="compositionally biased region" description="Basic and acidic residues" evidence="1">
    <location>
        <begin position="441"/>
        <end position="453"/>
    </location>
</feature>
<protein>
    <submittedName>
        <fullName evidence="3">LOC106772409 protein</fullName>
    </submittedName>
</protein>
<dbReference type="OrthoDB" id="2530521at2759"/>
<dbReference type="SMART" id="SM00456">
    <property type="entry name" value="WW"/>
    <property type="match status" value="2"/>
</dbReference>
<dbReference type="PROSITE" id="PS50020">
    <property type="entry name" value="WW_DOMAIN_2"/>
    <property type="match status" value="2"/>
</dbReference>
<feature type="domain" description="WW" evidence="2">
    <location>
        <begin position="520"/>
        <end position="554"/>
    </location>
</feature>
<feature type="compositionally biased region" description="Low complexity" evidence="1">
    <location>
        <begin position="90"/>
        <end position="104"/>
    </location>
</feature>
<evidence type="ECO:0000256" key="1">
    <source>
        <dbReference type="SAM" id="MobiDB-lite"/>
    </source>
</evidence>
<name>A0A812KQW1_9DINO</name>
<keyword evidence="4" id="KW-1185">Reference proteome</keyword>
<feature type="compositionally biased region" description="Basic and acidic residues" evidence="1">
    <location>
        <begin position="389"/>
        <end position="407"/>
    </location>
</feature>
<dbReference type="PROSITE" id="PS01159">
    <property type="entry name" value="WW_DOMAIN_1"/>
    <property type="match status" value="1"/>
</dbReference>
<feature type="domain" description="WW" evidence="2">
    <location>
        <begin position="487"/>
        <end position="521"/>
    </location>
</feature>
<dbReference type="CDD" id="cd00201">
    <property type="entry name" value="WW"/>
    <property type="match status" value="1"/>
</dbReference>
<dbReference type="AlphaFoldDB" id="A0A812KQW1"/>